<dbReference type="PANTHER" id="PTHR43283">
    <property type="entry name" value="BETA-LACTAMASE-RELATED"/>
    <property type="match status" value="1"/>
</dbReference>
<evidence type="ECO:0000313" key="3">
    <source>
        <dbReference type="Proteomes" id="UP000307000"/>
    </source>
</evidence>
<protein>
    <recommendedName>
        <fullName evidence="1">Beta-lactamase-related domain-containing protein</fullName>
    </recommendedName>
</protein>
<name>A0A5B7WX88_9MICC</name>
<dbReference type="AlphaFoldDB" id="A0A5B7WX88"/>
<gene>
    <name evidence="2" type="ORF">GcLGCM259_2832</name>
</gene>
<reference evidence="2 3" key="1">
    <citation type="submission" date="2018-12" db="EMBL/GenBank/DDBJ databases">
        <title>Complete Genome Sequence of Glutamicibacter creatinolyticus strain LGCM259,isolated from an abscess of a 12-year-old mare in Italy.</title>
        <authorList>
            <person name="Santos R.G."/>
            <person name="Silva A.L."/>
            <person name="Seyffert N."/>
            <person name="Castro T.L.P."/>
            <person name="Attili A.R."/>
            <person name="Rifici C."/>
            <person name="Mazzullo G."/>
            <person name="Brenig B."/>
            <person name="Venanzi F."/>
            <person name="Azevedo V."/>
        </authorList>
    </citation>
    <scope>NUCLEOTIDE SEQUENCE [LARGE SCALE GENOMIC DNA]</scope>
    <source>
        <strain evidence="2 3">LGCM 259</strain>
    </source>
</reference>
<accession>A0A5B7WX88</accession>
<dbReference type="SUPFAM" id="SSF56601">
    <property type="entry name" value="beta-lactamase/transpeptidase-like"/>
    <property type="match status" value="1"/>
</dbReference>
<evidence type="ECO:0000313" key="2">
    <source>
        <dbReference type="EMBL" id="QCY48539.1"/>
    </source>
</evidence>
<dbReference type="Pfam" id="PF00144">
    <property type="entry name" value="Beta-lactamase"/>
    <property type="match status" value="1"/>
</dbReference>
<dbReference type="Proteomes" id="UP000307000">
    <property type="component" value="Chromosome"/>
</dbReference>
<dbReference type="RefSeq" id="WP_138927040.1">
    <property type="nucleotide sequence ID" value="NZ_CP034412.1"/>
</dbReference>
<dbReference type="Gene3D" id="3.40.710.10">
    <property type="entry name" value="DD-peptidase/beta-lactamase superfamily"/>
    <property type="match status" value="1"/>
</dbReference>
<keyword evidence="3" id="KW-1185">Reference proteome</keyword>
<evidence type="ECO:0000259" key="1">
    <source>
        <dbReference type="Pfam" id="PF00144"/>
    </source>
</evidence>
<feature type="domain" description="Beta-lactamase-related" evidence="1">
    <location>
        <begin position="74"/>
        <end position="360"/>
    </location>
</feature>
<sequence>MNTQTLQRLADPQVLRQHFINDRQTMPTRRIWRGTTPPALPPHTAGALAGMQVPGPRPGVLQPLEHFLSRAESNALLVLHRGALVHEQYLHSMAAHDTHLSASISKSVVSLVAGVLLRDGLLQREQRLGHYVPELAGTAFGEANLDQLLHMGTAVSYGGRAFNKEQEARRFFEAVGMFERAADYTGPRTLLERLATAGAQQPPGQIFRYENGNTEALGEAIRRVTGQSLAQLVSELLWVHLGAGEDAHFGLDSTGRELASGRFSATARDLALLGELLRCGGSRQGVQVLDEALVADITRIPDGPAADVLGTGDTRANGPVLAYHDFWWLPLGEPGSFVARGRSGQRLYVDPRRELVIVHFGAQPVRADVPVPDFEQVFAHIGRQLTATPAG</sequence>
<organism evidence="2 3">
    <name type="scientific">Glutamicibacter creatinolyticus</name>
    <dbReference type="NCBI Taxonomy" id="162496"/>
    <lineage>
        <taxon>Bacteria</taxon>
        <taxon>Bacillati</taxon>
        <taxon>Actinomycetota</taxon>
        <taxon>Actinomycetes</taxon>
        <taxon>Micrococcales</taxon>
        <taxon>Micrococcaceae</taxon>
        <taxon>Glutamicibacter</taxon>
    </lineage>
</organism>
<dbReference type="PANTHER" id="PTHR43283:SF7">
    <property type="entry name" value="BETA-LACTAMASE-RELATED DOMAIN-CONTAINING PROTEIN"/>
    <property type="match status" value="1"/>
</dbReference>
<dbReference type="InterPro" id="IPR012338">
    <property type="entry name" value="Beta-lactam/transpept-like"/>
</dbReference>
<dbReference type="KEGG" id="gcr:GcLGCM259_2832"/>
<dbReference type="EMBL" id="CP034412">
    <property type="protein sequence ID" value="QCY48539.1"/>
    <property type="molecule type" value="Genomic_DNA"/>
</dbReference>
<proteinExistence type="predicted"/>
<dbReference type="InterPro" id="IPR001466">
    <property type="entry name" value="Beta-lactam-related"/>
</dbReference>
<dbReference type="InterPro" id="IPR050789">
    <property type="entry name" value="Diverse_Enzym_Activities"/>
</dbReference>